<keyword evidence="1" id="KW-0812">Transmembrane</keyword>
<evidence type="ECO:0000313" key="2">
    <source>
        <dbReference type="EMBL" id="KAG8180310.1"/>
    </source>
</evidence>
<reference evidence="2 3" key="1">
    <citation type="journal article" date="2022" name="Nat. Ecol. Evol.">
        <title>A masculinizing supergene underlies an exaggerated male reproductive morph in a spider.</title>
        <authorList>
            <person name="Hendrickx F."/>
            <person name="De Corte Z."/>
            <person name="Sonet G."/>
            <person name="Van Belleghem S.M."/>
            <person name="Kostlbacher S."/>
            <person name="Vangestel C."/>
        </authorList>
    </citation>
    <scope>NUCLEOTIDE SEQUENCE [LARGE SCALE GENOMIC DNA]</scope>
    <source>
        <strain evidence="2">W744_W776</strain>
    </source>
</reference>
<dbReference type="EMBL" id="JAFNEN010000568">
    <property type="protein sequence ID" value="KAG8180310.1"/>
    <property type="molecule type" value="Genomic_DNA"/>
</dbReference>
<feature type="transmembrane region" description="Helical" evidence="1">
    <location>
        <begin position="71"/>
        <end position="90"/>
    </location>
</feature>
<organism evidence="2 3">
    <name type="scientific">Oedothorax gibbosus</name>
    <dbReference type="NCBI Taxonomy" id="931172"/>
    <lineage>
        <taxon>Eukaryota</taxon>
        <taxon>Metazoa</taxon>
        <taxon>Ecdysozoa</taxon>
        <taxon>Arthropoda</taxon>
        <taxon>Chelicerata</taxon>
        <taxon>Arachnida</taxon>
        <taxon>Araneae</taxon>
        <taxon>Araneomorphae</taxon>
        <taxon>Entelegynae</taxon>
        <taxon>Araneoidea</taxon>
        <taxon>Linyphiidae</taxon>
        <taxon>Erigoninae</taxon>
        <taxon>Oedothorax</taxon>
    </lineage>
</organism>
<comment type="caution">
    <text evidence="2">The sequence shown here is derived from an EMBL/GenBank/DDBJ whole genome shotgun (WGS) entry which is preliminary data.</text>
</comment>
<evidence type="ECO:0000313" key="3">
    <source>
        <dbReference type="Proteomes" id="UP000827092"/>
    </source>
</evidence>
<dbReference type="AlphaFoldDB" id="A0AAV6U8L6"/>
<name>A0AAV6U8L6_9ARAC</name>
<proteinExistence type="predicted"/>
<keyword evidence="1" id="KW-1133">Transmembrane helix</keyword>
<evidence type="ECO:0000256" key="1">
    <source>
        <dbReference type="SAM" id="Phobius"/>
    </source>
</evidence>
<gene>
    <name evidence="2" type="ORF">JTE90_028859</name>
</gene>
<accession>A0AAV6U8L6</accession>
<keyword evidence="3" id="KW-1185">Reference proteome</keyword>
<protein>
    <submittedName>
        <fullName evidence="2">Uncharacterized protein</fullName>
    </submittedName>
</protein>
<keyword evidence="1" id="KW-0472">Membrane</keyword>
<sequence>MAVDVSSRVRDQSVIRMSPKDSSSGVNCCAPVRGTSSLRCPLGAMIGMIHSSVVRVHVLRHPSSKMTKKRAILLLLVIFVWVYSALFRVIEMCGHNHS</sequence>
<dbReference type="Proteomes" id="UP000827092">
    <property type="component" value="Unassembled WGS sequence"/>
</dbReference>